<accession>A0A2T5K8G1</accession>
<comment type="subcellular location">
    <subcellularLocation>
        <location evidence="1">Membrane</location>
    </subcellularLocation>
</comment>
<evidence type="ECO:0000256" key="3">
    <source>
        <dbReference type="ARBA" id="ARBA00023136"/>
    </source>
</evidence>
<dbReference type="RefSeq" id="WP_101339646.1">
    <property type="nucleotide sequence ID" value="NZ_CP090021.1"/>
</dbReference>
<evidence type="ECO:0000256" key="5">
    <source>
        <dbReference type="SAM" id="Phobius"/>
    </source>
</evidence>
<dbReference type="PANTHER" id="PTHR30329">
    <property type="entry name" value="STATOR ELEMENT OF FLAGELLAR MOTOR COMPLEX"/>
    <property type="match status" value="1"/>
</dbReference>
<feature type="transmembrane region" description="Helical" evidence="5">
    <location>
        <begin position="30"/>
        <end position="49"/>
    </location>
</feature>
<reference evidence="7 8" key="1">
    <citation type="submission" date="2018-04" db="EMBL/GenBank/DDBJ databases">
        <title>Genomic Encyclopedia of Type Strains, Phase III (KMG-III): the genomes of soil and plant-associated and newly described type strains.</title>
        <authorList>
            <person name="Whitman W."/>
        </authorList>
    </citation>
    <scope>NUCLEOTIDE SEQUENCE [LARGE SCALE GENOMIC DNA]</scope>
    <source>
        <strain evidence="7 8">KA25</strain>
    </source>
</reference>
<dbReference type="GO" id="GO:0016020">
    <property type="term" value="C:membrane"/>
    <property type="evidence" value="ECO:0007669"/>
    <property type="project" value="UniProtKB-SubCell"/>
</dbReference>
<dbReference type="InterPro" id="IPR025713">
    <property type="entry name" value="MotB-like_N_dom"/>
</dbReference>
<organism evidence="7 8">
    <name type="scientific">Cereibacter azotoformans</name>
    <dbReference type="NCBI Taxonomy" id="43057"/>
    <lineage>
        <taxon>Bacteria</taxon>
        <taxon>Pseudomonadati</taxon>
        <taxon>Pseudomonadota</taxon>
        <taxon>Alphaproteobacteria</taxon>
        <taxon>Rhodobacterales</taxon>
        <taxon>Paracoccaceae</taxon>
        <taxon>Cereibacter</taxon>
    </lineage>
</organism>
<dbReference type="AlphaFoldDB" id="A0A2T5K8G1"/>
<evidence type="ECO:0000256" key="4">
    <source>
        <dbReference type="SAM" id="MobiDB-lite"/>
    </source>
</evidence>
<evidence type="ECO:0000313" key="7">
    <source>
        <dbReference type="EMBL" id="PTR18704.1"/>
    </source>
</evidence>
<dbReference type="EMBL" id="QAOT01000007">
    <property type="protein sequence ID" value="PTR18704.1"/>
    <property type="molecule type" value="Genomic_DNA"/>
</dbReference>
<gene>
    <name evidence="7" type="ORF">C8J28_107128</name>
</gene>
<dbReference type="Pfam" id="PF13677">
    <property type="entry name" value="MotB_plug"/>
    <property type="match status" value="1"/>
</dbReference>
<dbReference type="SUPFAM" id="SSF103088">
    <property type="entry name" value="OmpA-like"/>
    <property type="match status" value="1"/>
</dbReference>
<comment type="caution">
    <text evidence="7">The sequence shown here is derived from an EMBL/GenBank/DDBJ whole genome shotgun (WGS) entry which is preliminary data.</text>
</comment>
<feature type="region of interest" description="Disordered" evidence="4">
    <location>
        <begin position="97"/>
        <end position="124"/>
    </location>
</feature>
<evidence type="ECO:0000259" key="6">
    <source>
        <dbReference type="Pfam" id="PF13677"/>
    </source>
</evidence>
<evidence type="ECO:0000256" key="1">
    <source>
        <dbReference type="ARBA" id="ARBA00004370"/>
    </source>
</evidence>
<evidence type="ECO:0000256" key="2">
    <source>
        <dbReference type="ARBA" id="ARBA00022692"/>
    </source>
</evidence>
<feature type="domain" description="Motility protein B-like N-terminal" evidence="6">
    <location>
        <begin position="14"/>
        <end position="66"/>
    </location>
</feature>
<keyword evidence="5" id="KW-1133">Transmembrane helix</keyword>
<feature type="compositionally biased region" description="Basic and acidic residues" evidence="4">
    <location>
        <begin position="100"/>
        <end position="124"/>
    </location>
</feature>
<dbReference type="Proteomes" id="UP000244060">
    <property type="component" value="Unassembled WGS sequence"/>
</dbReference>
<keyword evidence="2 5" id="KW-0812">Transmembrane</keyword>
<sequence>MAGQSNAAPVVIKRKKVVQGGGHHGGAWKVAYADFVTAMMAFFLLMWLLNATTEKQRKGLADYFNPTIPMNRVSGGGDGAFGGDSVFHDRTMTQTGTGAVDERATPENKARGERGETGEAAEEQARLEEVEKLLKARTGESMTMERLLRHIVTRITDEGLVIEIFDLPDVPLFLGDTDQPAPILPQIARLLAEVLPITTNRIAVSGHVRSYPITLIRNPAWDLSALRAQRMRELIESAGLPGERTQRISGFADRKPATPDPMAVRNNRLEVILLRKDR</sequence>
<dbReference type="PANTHER" id="PTHR30329:SF21">
    <property type="entry name" value="LIPOPROTEIN YIAD-RELATED"/>
    <property type="match status" value="1"/>
</dbReference>
<protein>
    <submittedName>
        <fullName evidence="7">Chemotaxis protein MotB</fullName>
    </submittedName>
</protein>
<dbReference type="Gene3D" id="3.30.1330.60">
    <property type="entry name" value="OmpA-like domain"/>
    <property type="match status" value="1"/>
</dbReference>
<name>A0A2T5K8G1_9RHOB</name>
<dbReference type="InterPro" id="IPR050330">
    <property type="entry name" value="Bact_OuterMem_StrucFunc"/>
</dbReference>
<keyword evidence="8" id="KW-1185">Reference proteome</keyword>
<evidence type="ECO:0000313" key="8">
    <source>
        <dbReference type="Proteomes" id="UP000244060"/>
    </source>
</evidence>
<dbReference type="InterPro" id="IPR036737">
    <property type="entry name" value="OmpA-like_sf"/>
</dbReference>
<dbReference type="OrthoDB" id="7170686at2"/>
<proteinExistence type="predicted"/>
<keyword evidence="3 5" id="KW-0472">Membrane</keyword>